<evidence type="ECO:0000256" key="1">
    <source>
        <dbReference type="ARBA" id="ARBA00005272"/>
    </source>
</evidence>
<evidence type="ECO:0000313" key="7">
    <source>
        <dbReference type="EMBL" id="GIH72968.1"/>
    </source>
</evidence>
<accession>A0A8J3RDE0</accession>
<dbReference type="PANTHER" id="PTHR43706">
    <property type="entry name" value="NADH DEHYDROGENASE"/>
    <property type="match status" value="1"/>
</dbReference>
<dbReference type="PANTHER" id="PTHR43706:SF45">
    <property type="entry name" value="NADH DEHYDROGENASE-LIKE PROTEIN RV1812C"/>
    <property type="match status" value="1"/>
</dbReference>
<dbReference type="EMBL" id="BOOG01000067">
    <property type="protein sequence ID" value="GIH72968.1"/>
    <property type="molecule type" value="Genomic_DNA"/>
</dbReference>
<keyword evidence="4" id="KW-0560">Oxidoreductase</keyword>
<sequence>MMNRKPKHIVIVGGGYVGLYTGLRLQRTLRAELRDGSVRITLIDPQSYMTYQPFLPEAAAGNISPRHVVAPLRRVLPKVRILNGRVAKVHHAARTLVFEPAVGHSREIEYDVIVMAAGSISRTLPIPGLADAAIGFKTIGEAIALRNRVLALLDRADSTDDPDVRRRALTFVVVGGGFAGIEALAELEDMTEDSIKYYPAIQKSDLRWVLIEASDRILPEVGPEMGEWTAEQLRERGIELKMETRLNSCVGGLVKTSDDDEFESATIVWTAGVKPSPVVDSTDLPLDERGRIKTTARLTIAGVKGAFAAGDIAGVPDITNAGRYCAPNAQHAVRQARVLGDNITAYLRGQKLKDYRHKYAGSVAGLGLYRGVANVYGMKLRGFPAWFMHRTYHLSRVPTLNRKVRVVADWTLALFFKRETISLGEIEHPRDVFRAAAARKGGQAAAQVKTS</sequence>
<evidence type="ECO:0000259" key="6">
    <source>
        <dbReference type="Pfam" id="PF07992"/>
    </source>
</evidence>
<comment type="similarity">
    <text evidence="1">Belongs to the NADH dehydrogenase family.</text>
</comment>
<evidence type="ECO:0000256" key="4">
    <source>
        <dbReference type="ARBA" id="ARBA00023002"/>
    </source>
</evidence>
<keyword evidence="3" id="KW-0274">FAD</keyword>
<evidence type="ECO:0000313" key="8">
    <source>
        <dbReference type="Proteomes" id="UP000610966"/>
    </source>
</evidence>
<protein>
    <submittedName>
        <fullName evidence="7">NADH dehydrogenase</fullName>
    </submittedName>
</protein>
<dbReference type="Proteomes" id="UP000610966">
    <property type="component" value="Unassembled WGS sequence"/>
</dbReference>
<keyword evidence="8" id="KW-1185">Reference proteome</keyword>
<reference evidence="7" key="1">
    <citation type="submission" date="2021-01" db="EMBL/GenBank/DDBJ databases">
        <title>Whole genome shotgun sequence of Sphaerimonospora thailandensis NBRC 107569.</title>
        <authorList>
            <person name="Komaki H."/>
            <person name="Tamura T."/>
        </authorList>
    </citation>
    <scope>NUCLEOTIDE SEQUENCE</scope>
    <source>
        <strain evidence="7">NBRC 107569</strain>
    </source>
</reference>
<dbReference type="Pfam" id="PF07992">
    <property type="entry name" value="Pyr_redox_2"/>
    <property type="match status" value="1"/>
</dbReference>
<dbReference type="AlphaFoldDB" id="A0A8J3RDE0"/>
<dbReference type="InterPro" id="IPR036188">
    <property type="entry name" value="FAD/NAD-bd_sf"/>
</dbReference>
<keyword evidence="2" id="KW-0285">Flavoprotein</keyword>
<dbReference type="PRINTS" id="PR00368">
    <property type="entry name" value="FADPNR"/>
</dbReference>
<name>A0A8J3RDE0_9ACTN</name>
<dbReference type="PRINTS" id="PR00469">
    <property type="entry name" value="PNDRDTASEII"/>
</dbReference>
<evidence type="ECO:0000256" key="3">
    <source>
        <dbReference type="ARBA" id="ARBA00022827"/>
    </source>
</evidence>
<organism evidence="7 8">
    <name type="scientific">Sphaerimonospora thailandensis</name>
    <dbReference type="NCBI Taxonomy" id="795644"/>
    <lineage>
        <taxon>Bacteria</taxon>
        <taxon>Bacillati</taxon>
        <taxon>Actinomycetota</taxon>
        <taxon>Actinomycetes</taxon>
        <taxon>Streptosporangiales</taxon>
        <taxon>Streptosporangiaceae</taxon>
        <taxon>Sphaerimonospora</taxon>
    </lineage>
</organism>
<dbReference type="InterPro" id="IPR045024">
    <property type="entry name" value="NDH-2"/>
</dbReference>
<dbReference type="SUPFAM" id="SSF51905">
    <property type="entry name" value="FAD/NAD(P)-binding domain"/>
    <property type="match status" value="2"/>
</dbReference>
<gene>
    <name evidence="7" type="ORF">Mth01_52210</name>
</gene>
<dbReference type="Gene3D" id="3.50.50.100">
    <property type="match status" value="1"/>
</dbReference>
<evidence type="ECO:0000256" key="5">
    <source>
        <dbReference type="ARBA" id="ARBA00023027"/>
    </source>
</evidence>
<proteinExistence type="inferred from homology"/>
<evidence type="ECO:0000256" key="2">
    <source>
        <dbReference type="ARBA" id="ARBA00022630"/>
    </source>
</evidence>
<comment type="caution">
    <text evidence="7">The sequence shown here is derived from an EMBL/GenBank/DDBJ whole genome shotgun (WGS) entry which is preliminary data.</text>
</comment>
<dbReference type="GO" id="GO:0003954">
    <property type="term" value="F:NADH dehydrogenase activity"/>
    <property type="evidence" value="ECO:0007669"/>
    <property type="project" value="InterPro"/>
</dbReference>
<feature type="domain" description="FAD/NAD(P)-binding" evidence="6">
    <location>
        <begin position="8"/>
        <end position="334"/>
    </location>
</feature>
<dbReference type="InterPro" id="IPR023753">
    <property type="entry name" value="FAD/NAD-binding_dom"/>
</dbReference>
<keyword evidence="5" id="KW-0520">NAD</keyword>